<accession>A0ABW4QK13</accession>
<dbReference type="Pfam" id="PF02545">
    <property type="entry name" value="Maf"/>
    <property type="match status" value="1"/>
</dbReference>
<dbReference type="RefSeq" id="WP_204890361.1">
    <property type="nucleotide sequence ID" value="NZ_JBHUFW010000011.1"/>
</dbReference>
<dbReference type="HAMAP" id="MF_00528">
    <property type="entry name" value="Maf"/>
    <property type="match status" value="1"/>
</dbReference>
<proteinExistence type="inferred from homology"/>
<dbReference type="SUPFAM" id="SSF52972">
    <property type="entry name" value="ITPase-like"/>
    <property type="match status" value="1"/>
</dbReference>
<evidence type="ECO:0000256" key="1">
    <source>
        <dbReference type="ARBA" id="ARBA00001968"/>
    </source>
</evidence>
<feature type="site" description="Important for substrate specificity" evidence="3">
    <location>
        <position position="158"/>
    </location>
</feature>
<comment type="similarity">
    <text evidence="3">Belongs to the Maf family. YhdE subfamily.</text>
</comment>
<sequence length="202" mass="22088">MKFTAKGPVVLASASPRRSELLAMLGIEFTVNPSLKDEPNPADYQTAMGYVIECARLKAKDIAKHHPESVVIGSDTVVVLDGEILLKPKSREEAVDFLTRLSGRTHDVITAVSIIKSASEESFHELTQVTFYDLPEAWINAYVDTEDPYDKAGAYGIQTVSGLFVEKINGDYNAVVGLPIAKLVQKLSLSGYIRIEGSRVEC</sequence>
<gene>
    <name evidence="4" type="ORF">ACFSDB_13715</name>
</gene>
<feature type="active site" description="Proton acceptor" evidence="3">
    <location>
        <position position="75"/>
    </location>
</feature>
<protein>
    <recommendedName>
        <fullName evidence="3">dTTP/UTP pyrophosphatase</fullName>
        <shortName evidence="3">dTTPase/UTPase</shortName>
        <ecNumber evidence="3">3.6.1.9</ecNumber>
    </recommendedName>
    <alternativeName>
        <fullName evidence="3">Nucleoside triphosphate pyrophosphatase</fullName>
    </alternativeName>
    <alternativeName>
        <fullName evidence="3">Nucleotide pyrophosphatase</fullName>
        <shortName evidence="3">Nucleotide PPase</shortName>
    </alternativeName>
</protein>
<dbReference type="CDD" id="cd00555">
    <property type="entry name" value="Maf"/>
    <property type="match status" value="1"/>
</dbReference>
<comment type="subcellular location">
    <subcellularLocation>
        <location evidence="3">Cytoplasm</location>
    </subcellularLocation>
</comment>
<dbReference type="PANTHER" id="PTHR43213:SF5">
    <property type="entry name" value="BIFUNCTIONAL DTTP_UTP PYROPHOSPHATASE_METHYLTRANSFERASE PROTEIN-RELATED"/>
    <property type="match status" value="1"/>
</dbReference>
<keyword evidence="3" id="KW-0546">Nucleotide metabolism</keyword>
<comment type="caution">
    <text evidence="3">Lacks conserved residue(s) required for the propagation of feature annotation.</text>
</comment>
<dbReference type="GO" id="GO:0016787">
    <property type="term" value="F:hydrolase activity"/>
    <property type="evidence" value="ECO:0007669"/>
    <property type="project" value="UniProtKB-KW"/>
</dbReference>
<evidence type="ECO:0000256" key="3">
    <source>
        <dbReference type="HAMAP-Rule" id="MF_00528"/>
    </source>
</evidence>
<dbReference type="PIRSF" id="PIRSF006305">
    <property type="entry name" value="Maf"/>
    <property type="match status" value="1"/>
</dbReference>
<keyword evidence="5" id="KW-1185">Reference proteome</keyword>
<dbReference type="Proteomes" id="UP001597273">
    <property type="component" value="Unassembled WGS sequence"/>
</dbReference>
<dbReference type="NCBIfam" id="TIGR00172">
    <property type="entry name" value="maf"/>
    <property type="match status" value="1"/>
</dbReference>
<feature type="site" description="Important for substrate specificity" evidence="3">
    <location>
        <position position="76"/>
    </location>
</feature>
<name>A0ABW4QK13_9BACL</name>
<dbReference type="Gene3D" id="3.90.950.10">
    <property type="match status" value="1"/>
</dbReference>
<evidence type="ECO:0000256" key="2">
    <source>
        <dbReference type="ARBA" id="ARBA00022801"/>
    </source>
</evidence>
<comment type="caution">
    <text evidence="4">The sequence shown here is derived from an EMBL/GenBank/DDBJ whole genome shotgun (WGS) entry which is preliminary data.</text>
</comment>
<comment type="cofactor">
    <cofactor evidence="1 3">
        <name>a divalent metal cation</name>
        <dbReference type="ChEBI" id="CHEBI:60240"/>
    </cofactor>
</comment>
<keyword evidence="2 3" id="KW-0378">Hydrolase</keyword>
<evidence type="ECO:0000313" key="5">
    <source>
        <dbReference type="Proteomes" id="UP001597273"/>
    </source>
</evidence>
<dbReference type="PANTHER" id="PTHR43213">
    <property type="entry name" value="BIFUNCTIONAL DTTP/UTP PYROPHOSPHATASE/METHYLTRANSFERASE PROTEIN-RELATED"/>
    <property type="match status" value="1"/>
</dbReference>
<feature type="site" description="Important for substrate specificity" evidence="3">
    <location>
        <position position="17"/>
    </location>
</feature>
<comment type="function">
    <text evidence="3">Nucleoside triphosphate pyrophosphatase that hydrolyzes dTTP and UTP. May have a dual role in cell division arrest and in preventing the incorporation of modified nucleotides into cellular nucleic acids.</text>
</comment>
<dbReference type="InterPro" id="IPR003697">
    <property type="entry name" value="Maf-like"/>
</dbReference>
<keyword evidence="3" id="KW-0963">Cytoplasm</keyword>
<organism evidence="4 5">
    <name type="scientific">Planococcus chinensis</name>
    <dbReference type="NCBI Taxonomy" id="272917"/>
    <lineage>
        <taxon>Bacteria</taxon>
        <taxon>Bacillati</taxon>
        <taxon>Bacillota</taxon>
        <taxon>Bacilli</taxon>
        <taxon>Bacillales</taxon>
        <taxon>Caryophanaceae</taxon>
        <taxon>Planococcus</taxon>
    </lineage>
</organism>
<comment type="catalytic activity">
    <reaction evidence="3">
        <text>UTP + H2O = UMP + diphosphate + H(+)</text>
        <dbReference type="Rhea" id="RHEA:29395"/>
        <dbReference type="ChEBI" id="CHEBI:15377"/>
        <dbReference type="ChEBI" id="CHEBI:15378"/>
        <dbReference type="ChEBI" id="CHEBI:33019"/>
        <dbReference type="ChEBI" id="CHEBI:46398"/>
        <dbReference type="ChEBI" id="CHEBI:57865"/>
        <dbReference type="EC" id="3.6.1.9"/>
    </reaction>
</comment>
<dbReference type="InterPro" id="IPR029001">
    <property type="entry name" value="ITPase-like_fam"/>
</dbReference>
<comment type="catalytic activity">
    <reaction evidence="3">
        <text>dTTP + H2O = dTMP + diphosphate + H(+)</text>
        <dbReference type="Rhea" id="RHEA:28534"/>
        <dbReference type="ChEBI" id="CHEBI:15377"/>
        <dbReference type="ChEBI" id="CHEBI:15378"/>
        <dbReference type="ChEBI" id="CHEBI:33019"/>
        <dbReference type="ChEBI" id="CHEBI:37568"/>
        <dbReference type="ChEBI" id="CHEBI:63528"/>
        <dbReference type="EC" id="3.6.1.9"/>
    </reaction>
</comment>
<dbReference type="EMBL" id="JBHUFW010000011">
    <property type="protein sequence ID" value="MFD1863962.1"/>
    <property type="molecule type" value="Genomic_DNA"/>
</dbReference>
<reference evidence="5" key="1">
    <citation type="journal article" date="2019" name="Int. J. Syst. Evol. Microbiol.">
        <title>The Global Catalogue of Microorganisms (GCM) 10K type strain sequencing project: providing services to taxonomists for standard genome sequencing and annotation.</title>
        <authorList>
            <consortium name="The Broad Institute Genomics Platform"/>
            <consortium name="The Broad Institute Genome Sequencing Center for Infectious Disease"/>
            <person name="Wu L."/>
            <person name="Ma J."/>
        </authorList>
    </citation>
    <scope>NUCLEOTIDE SEQUENCE [LARGE SCALE GENOMIC DNA]</scope>
    <source>
        <strain evidence="5">CGMCC 1.15475</strain>
    </source>
</reference>
<dbReference type="EC" id="3.6.1.9" evidence="3"/>
<evidence type="ECO:0000313" key="4">
    <source>
        <dbReference type="EMBL" id="MFD1863962.1"/>
    </source>
</evidence>